<dbReference type="InterPro" id="IPR037237">
    <property type="entry name" value="IlvD/EDD_N"/>
</dbReference>
<evidence type="ECO:0000313" key="10">
    <source>
        <dbReference type="EMBL" id="SHM25104.1"/>
    </source>
</evidence>
<evidence type="ECO:0000256" key="5">
    <source>
        <dbReference type="ARBA" id="ARBA00023014"/>
    </source>
</evidence>
<sequence length="565" mass="61958">MINGKIQNAKKVRDIWPQSDALRLGTNWSEEDLDKYQILVDDVWGESHPGSIHLNQLSEQAAIGIWESGARPAHFHVTDICDGWAQGHDGMNYVLASREIMADMVEIHGSVWPWDGIILISSCDKSIPAHLMAAARLNLPAIHVPGGSMRPGPRMSNTILGDCSIKKKEGKITDEEVRKLQRTAAPTCGACQFMGTASTMQCMSEALGMALPGSALAPATMSVIQHIARKSGQAVVNLVKKGIKPSDILTKEAFENAIAIHAAIGGSTNALLHLPAIARELNIEISLDVFDKYNRIIPHLAWVQPNGPYPSELFWFAGGIPLVQWYLKDYLHLDVMTVTGETLRENLNKLKSSGFFDQYIGFLDNYNVSRDEIINPPEKATMMGSIAVLFGNLAPKGAVVKYSAVNKEMLIHKGPARVFNSEEEACDAVVSNKIKPGDVVIIRYEGFLGSGMPEMLMTTEALALKPELSKTTALVTDGRFSGGTRGPCIGHVSPEAAEGGPIALVENNDIIEINIPERRLNIVGIEGKYLNEEEIIKCLNERRKKWEPPKSRFNKGVMKKLRGKN</sequence>
<dbReference type="RefSeq" id="WP_073254304.1">
    <property type="nucleotide sequence ID" value="NZ_FRCR01000003.1"/>
</dbReference>
<dbReference type="EMBL" id="FRCR01000003">
    <property type="protein sequence ID" value="SHM25104.1"/>
    <property type="molecule type" value="Genomic_DNA"/>
</dbReference>
<dbReference type="Gene3D" id="3.50.30.80">
    <property type="entry name" value="IlvD/EDD C-terminal domain-like"/>
    <property type="match status" value="1"/>
</dbReference>
<dbReference type="Pfam" id="PF24877">
    <property type="entry name" value="ILV_EDD_C"/>
    <property type="match status" value="1"/>
</dbReference>
<dbReference type="STRING" id="447595.SAMN05660826_00542"/>
<dbReference type="GO" id="GO:0046872">
    <property type="term" value="F:metal ion binding"/>
    <property type="evidence" value="ECO:0007669"/>
    <property type="project" value="UniProtKB-KW"/>
</dbReference>
<comment type="similarity">
    <text evidence="1">Belongs to the IlvD/Edd family.</text>
</comment>
<keyword evidence="11" id="KW-1185">Reference proteome</keyword>
<evidence type="ECO:0000259" key="9">
    <source>
        <dbReference type="Pfam" id="PF24877"/>
    </source>
</evidence>
<keyword evidence="2" id="KW-0001">2Fe-2S</keyword>
<evidence type="ECO:0000256" key="6">
    <source>
        <dbReference type="ARBA" id="ARBA00023239"/>
    </source>
</evidence>
<evidence type="ECO:0000256" key="7">
    <source>
        <dbReference type="ARBA" id="ARBA00023304"/>
    </source>
</evidence>
<dbReference type="InterPro" id="IPR056740">
    <property type="entry name" value="ILV_EDD_C"/>
</dbReference>
<evidence type="ECO:0000256" key="4">
    <source>
        <dbReference type="ARBA" id="ARBA00023004"/>
    </source>
</evidence>
<dbReference type="PROSITE" id="PS00886">
    <property type="entry name" value="ILVD_EDD_1"/>
    <property type="match status" value="1"/>
</dbReference>
<dbReference type="InterPro" id="IPR042096">
    <property type="entry name" value="Dihydro-acid_dehy_C"/>
</dbReference>
<keyword evidence="7" id="KW-0100">Branched-chain amino acid biosynthesis</keyword>
<keyword evidence="3" id="KW-0479">Metal-binding</keyword>
<keyword evidence="6" id="KW-0456">Lyase</keyword>
<evidence type="ECO:0000259" key="8">
    <source>
        <dbReference type="Pfam" id="PF00920"/>
    </source>
</evidence>
<protein>
    <submittedName>
        <fullName evidence="10">Dihydroxy-acid dehydratase</fullName>
    </submittedName>
</protein>
<evidence type="ECO:0000313" key="11">
    <source>
        <dbReference type="Proteomes" id="UP000184375"/>
    </source>
</evidence>
<reference evidence="11" key="1">
    <citation type="submission" date="2016-11" db="EMBL/GenBank/DDBJ databases">
        <authorList>
            <person name="Varghese N."/>
            <person name="Submissions S."/>
        </authorList>
    </citation>
    <scope>NUCLEOTIDE SEQUENCE [LARGE SCALE GENOMIC DNA]</scope>
    <source>
        <strain evidence="11">DSM 18802</strain>
    </source>
</reference>
<feature type="domain" description="Dihydroxy-acid/6-phosphogluconate dehydratase N-terminal" evidence="8">
    <location>
        <begin position="37"/>
        <end position="346"/>
    </location>
</feature>
<organism evidence="10 11">
    <name type="scientific">Caldanaerovirga acetigignens</name>
    <dbReference type="NCBI Taxonomy" id="447595"/>
    <lineage>
        <taxon>Bacteria</taxon>
        <taxon>Bacillati</taxon>
        <taxon>Bacillota</taxon>
        <taxon>Clostridia</taxon>
        <taxon>Thermosediminibacterales</taxon>
        <taxon>Thermosediminibacteraceae</taxon>
        <taxon>Caldanaerovirga</taxon>
    </lineage>
</organism>
<evidence type="ECO:0000256" key="2">
    <source>
        <dbReference type="ARBA" id="ARBA00022714"/>
    </source>
</evidence>
<dbReference type="InterPro" id="IPR000581">
    <property type="entry name" value="ILV_EDD_N"/>
</dbReference>
<dbReference type="GO" id="GO:0009082">
    <property type="term" value="P:branched-chain amino acid biosynthetic process"/>
    <property type="evidence" value="ECO:0007669"/>
    <property type="project" value="UniProtKB-KW"/>
</dbReference>
<gene>
    <name evidence="10" type="ORF">SAMN05660826_00542</name>
</gene>
<dbReference type="PROSITE" id="PS00887">
    <property type="entry name" value="ILVD_EDD_2"/>
    <property type="match status" value="1"/>
</dbReference>
<name>A0A1M7H982_9FIRM</name>
<dbReference type="FunFam" id="3.50.30.80:FF:000001">
    <property type="entry name" value="Dihydroxy-acid dehydratase"/>
    <property type="match status" value="1"/>
</dbReference>
<keyword evidence="5" id="KW-0411">Iron-sulfur</keyword>
<dbReference type="OrthoDB" id="9807077at2"/>
<dbReference type="Proteomes" id="UP000184375">
    <property type="component" value="Unassembled WGS sequence"/>
</dbReference>
<evidence type="ECO:0000256" key="3">
    <source>
        <dbReference type="ARBA" id="ARBA00022723"/>
    </source>
</evidence>
<keyword evidence="7" id="KW-0028">Amino-acid biosynthesis</keyword>
<dbReference type="GO" id="GO:0051537">
    <property type="term" value="F:2 iron, 2 sulfur cluster binding"/>
    <property type="evidence" value="ECO:0007669"/>
    <property type="project" value="UniProtKB-KW"/>
</dbReference>
<dbReference type="GO" id="GO:0016836">
    <property type="term" value="F:hydro-lyase activity"/>
    <property type="evidence" value="ECO:0007669"/>
    <property type="project" value="TreeGrafter"/>
</dbReference>
<keyword evidence="4" id="KW-0408">Iron</keyword>
<dbReference type="PANTHER" id="PTHR43661:SF3">
    <property type="entry name" value="D-XYLONATE DEHYDRATASE YAGF-RELATED"/>
    <property type="match status" value="1"/>
</dbReference>
<evidence type="ECO:0000256" key="1">
    <source>
        <dbReference type="ARBA" id="ARBA00006486"/>
    </source>
</evidence>
<dbReference type="GO" id="GO:0005829">
    <property type="term" value="C:cytosol"/>
    <property type="evidence" value="ECO:0007669"/>
    <property type="project" value="TreeGrafter"/>
</dbReference>
<accession>A0A1M7H982</accession>
<dbReference type="SUPFAM" id="SSF143975">
    <property type="entry name" value="IlvD/EDD N-terminal domain-like"/>
    <property type="match status" value="1"/>
</dbReference>
<dbReference type="PANTHER" id="PTHR43661">
    <property type="entry name" value="D-XYLONATE DEHYDRATASE"/>
    <property type="match status" value="1"/>
</dbReference>
<feature type="domain" description="Dihydroxy-acid/6-phosphogluconate dehydratase C-terminal" evidence="9">
    <location>
        <begin position="373"/>
        <end position="560"/>
    </location>
</feature>
<dbReference type="SUPFAM" id="SSF52016">
    <property type="entry name" value="LeuD/IlvD-like"/>
    <property type="match status" value="1"/>
</dbReference>
<dbReference type="Pfam" id="PF00920">
    <property type="entry name" value="ILVD_EDD_N"/>
    <property type="match status" value="1"/>
</dbReference>
<dbReference type="AlphaFoldDB" id="A0A1M7H982"/>
<proteinExistence type="inferred from homology"/>
<dbReference type="InterPro" id="IPR020558">
    <property type="entry name" value="DiOHA_6PGluconate_deHydtase_CS"/>
</dbReference>